<reference evidence="3 4" key="1">
    <citation type="journal article" date="2014" name="Agronomy (Basel)">
        <title>A Draft Genome Sequence for Ensete ventricosum, the Drought-Tolerant Tree Against Hunger.</title>
        <authorList>
            <person name="Harrison J."/>
            <person name="Moore K.A."/>
            <person name="Paszkiewicz K."/>
            <person name="Jones T."/>
            <person name="Grant M."/>
            <person name="Ambacheew D."/>
            <person name="Muzemil S."/>
            <person name="Studholme D.J."/>
        </authorList>
    </citation>
    <scope>NUCLEOTIDE SEQUENCE [LARGE SCALE GENOMIC DNA]</scope>
</reference>
<evidence type="ECO:0000313" key="3">
    <source>
        <dbReference type="EMBL" id="RRT48259.1"/>
    </source>
</evidence>
<feature type="chain" id="PRO_5019496203" evidence="2">
    <location>
        <begin position="33"/>
        <end position="284"/>
    </location>
</feature>
<dbReference type="PANTHER" id="PTHR35094:SF7">
    <property type="entry name" value="LEUCINE-RICH REPEAT EXTENSIN-LIKE PROTEIN 2"/>
    <property type="match status" value="1"/>
</dbReference>
<proteinExistence type="predicted"/>
<feature type="compositionally biased region" description="Low complexity" evidence="1">
    <location>
        <begin position="237"/>
        <end position="247"/>
    </location>
</feature>
<organism evidence="3 4">
    <name type="scientific">Ensete ventricosum</name>
    <name type="common">Abyssinian banana</name>
    <name type="synonym">Musa ensete</name>
    <dbReference type="NCBI Taxonomy" id="4639"/>
    <lineage>
        <taxon>Eukaryota</taxon>
        <taxon>Viridiplantae</taxon>
        <taxon>Streptophyta</taxon>
        <taxon>Embryophyta</taxon>
        <taxon>Tracheophyta</taxon>
        <taxon>Spermatophyta</taxon>
        <taxon>Magnoliopsida</taxon>
        <taxon>Liliopsida</taxon>
        <taxon>Zingiberales</taxon>
        <taxon>Musaceae</taxon>
        <taxon>Ensete</taxon>
    </lineage>
</organism>
<dbReference type="PANTHER" id="PTHR35094">
    <property type="entry name" value="LEUCINE-RICH REPEAT EXTENSIN-LIKE PROTEIN 2"/>
    <property type="match status" value="1"/>
</dbReference>
<feature type="signal peptide" evidence="2">
    <location>
        <begin position="1"/>
        <end position="32"/>
    </location>
</feature>
<accession>A0A426Y953</accession>
<feature type="region of interest" description="Disordered" evidence="1">
    <location>
        <begin position="148"/>
        <end position="204"/>
    </location>
</feature>
<keyword evidence="2" id="KW-0732">Signal</keyword>
<sequence length="284" mass="29894">MQRGNPNSPPPGIKSMLVVALVMASMVAGRSATVERDVGSETQVKCTCYPCGCAQSPPPPPPPKWPVPYCPPPPPAPYLYIVGAPGNLYPFDTANFPSSSCRSYARPTLVFAVAALQVKEGRRLDRGGDVIYCELRLEPLASLKVRRTNGERQHSGVPQHPLVLAAPDLSETGRNQEAGESDTARRRRRRNTDEQLAVSEGEGGLADASVAAEGVVGAATAAGVGAERIRGRDACAGRRAGPAVGAVGEEDAEGEAGERRVCRLREEDDDASAPFHCRAGVASS</sequence>
<feature type="region of interest" description="Disordered" evidence="1">
    <location>
        <begin position="236"/>
        <end position="259"/>
    </location>
</feature>
<evidence type="ECO:0000313" key="4">
    <source>
        <dbReference type="Proteomes" id="UP000287651"/>
    </source>
</evidence>
<comment type="caution">
    <text evidence="3">The sequence shown here is derived from an EMBL/GenBank/DDBJ whole genome shotgun (WGS) entry which is preliminary data.</text>
</comment>
<gene>
    <name evidence="3" type="ORF">B296_00043762</name>
</gene>
<protein>
    <submittedName>
        <fullName evidence="3">Uncharacterized protein</fullName>
    </submittedName>
</protein>
<evidence type="ECO:0000256" key="1">
    <source>
        <dbReference type="SAM" id="MobiDB-lite"/>
    </source>
</evidence>
<evidence type="ECO:0000256" key="2">
    <source>
        <dbReference type="SAM" id="SignalP"/>
    </source>
</evidence>
<dbReference type="Proteomes" id="UP000287651">
    <property type="component" value="Unassembled WGS sequence"/>
</dbReference>
<name>A0A426Y953_ENSVE</name>
<dbReference type="AlphaFoldDB" id="A0A426Y953"/>
<dbReference type="EMBL" id="AMZH03014075">
    <property type="protein sequence ID" value="RRT48259.1"/>
    <property type="molecule type" value="Genomic_DNA"/>
</dbReference>